<evidence type="ECO:0000256" key="1">
    <source>
        <dbReference type="SAM" id="Phobius"/>
    </source>
</evidence>
<dbReference type="Gene3D" id="3.55.50.30">
    <property type="match status" value="1"/>
</dbReference>
<dbReference type="InterPro" id="IPR012373">
    <property type="entry name" value="Ferrdict_sens_TM"/>
</dbReference>
<sequence length="389" mass="44555">MKTMDIAPIIVKKLKDKLTDEERFYFDAWINDSEENRSLFRRLQAVKKRGGNVSEVLELDIEADWHRIVARSQLQKRKTQLRSFQRFPLKYAALLVVGLALGLGYLKYGDDTDSPVAPTDAITLQLGNGEVKVIAPNEIKSITNKKGSVLVKQVEEQLDYSIHREDTELSYNTLKVPYGKRFTLILSDSTVVHLNAGSSLKYPVKFIPGQNRQVFLSGEGYFNVYKDKRHPFVVSAGGMDVQVLGTQFNISSYKLDRKVSTVLVEGSVMLYPAQKGDKNGEGTLLQPGYKADWDKFYEQIEFEKVDTHTYTDWVKGVLVLKRTSFKQIIEKLQRHYNVTIENRYEKLNGQVFTATFDVETIDDVLNSFTLETPFEYQITDNHIIIFPPK</sequence>
<dbReference type="OrthoDB" id="704021at2"/>
<dbReference type="PANTHER" id="PTHR30273">
    <property type="entry name" value="PERIPLASMIC SIGNAL SENSOR AND SIGMA FACTOR ACTIVATOR FECR-RELATED"/>
    <property type="match status" value="1"/>
</dbReference>
<dbReference type="RefSeq" id="WP_013995261.1">
    <property type="nucleotide sequence ID" value="NC_015844.1"/>
</dbReference>
<gene>
    <name evidence="4" type="ordered locus">zobellia_3933</name>
</gene>
<evidence type="ECO:0000259" key="2">
    <source>
        <dbReference type="Pfam" id="PF04773"/>
    </source>
</evidence>
<reference evidence="4 5" key="2">
    <citation type="journal article" date="2012" name="Environ. Microbiol.">
        <title>Characterization of the first alginolytic operons in a marine bacterium: from their emergence in marine Flavobacteriia to their independent transfers to marine Proteobacteria and human gut Bacteroides.</title>
        <authorList>
            <person name="Thomas F."/>
            <person name="Barbeyron T."/>
            <person name="Tonon T."/>
            <person name="Genicot S."/>
            <person name="Czjzek M."/>
            <person name="Michel G."/>
        </authorList>
    </citation>
    <scope>NUCLEOTIDE SEQUENCE [LARGE SCALE GENOMIC DNA]</scope>
    <source>
        <strain evidence="5">DSM 12802 / CCUG 47099 / CIP 106680 / NCIMB 13871 / Dsij</strain>
    </source>
</reference>
<dbReference type="InterPro" id="IPR006860">
    <property type="entry name" value="FecR"/>
</dbReference>
<keyword evidence="1" id="KW-1133">Transmembrane helix</keyword>
<dbReference type="GO" id="GO:0016989">
    <property type="term" value="F:sigma factor antagonist activity"/>
    <property type="evidence" value="ECO:0007669"/>
    <property type="project" value="TreeGrafter"/>
</dbReference>
<dbReference type="Gene3D" id="2.60.120.1440">
    <property type="match status" value="1"/>
</dbReference>
<dbReference type="Pfam" id="PF04773">
    <property type="entry name" value="FecR"/>
    <property type="match status" value="1"/>
</dbReference>
<dbReference type="AlphaFoldDB" id="G0L8A3"/>
<keyword evidence="1" id="KW-0472">Membrane</keyword>
<reference evidence="5" key="1">
    <citation type="submission" date="2009-07" db="EMBL/GenBank/DDBJ databases">
        <title>Complete genome sequence of Zobellia galactanivorans Dsij.</title>
        <authorList>
            <consortium name="Genoscope - CEA"/>
        </authorList>
    </citation>
    <scope>NUCLEOTIDE SEQUENCE [LARGE SCALE GENOMIC DNA]</scope>
    <source>
        <strain evidence="5">DSM 12802 / CCUG 47099 / CIP 106680 / NCIMB 13871 / Dsij</strain>
    </source>
</reference>
<dbReference type="STRING" id="63186.ZOBELLIA_3933"/>
<dbReference type="Proteomes" id="UP000008898">
    <property type="component" value="Chromosome"/>
</dbReference>
<protein>
    <submittedName>
        <fullName evidence="4">Anti-sigma factor</fullName>
    </submittedName>
</protein>
<feature type="domain" description="FecR protein" evidence="2">
    <location>
        <begin position="174"/>
        <end position="268"/>
    </location>
</feature>
<name>G0L8A3_ZOBGA</name>
<feature type="domain" description="Protein FecR C-terminal" evidence="3">
    <location>
        <begin position="318"/>
        <end position="385"/>
    </location>
</feature>
<dbReference type="PANTHER" id="PTHR30273:SF2">
    <property type="entry name" value="PROTEIN FECR"/>
    <property type="match status" value="1"/>
</dbReference>
<keyword evidence="1" id="KW-0812">Transmembrane</keyword>
<feature type="transmembrane region" description="Helical" evidence="1">
    <location>
        <begin position="87"/>
        <end position="106"/>
    </location>
</feature>
<dbReference type="EMBL" id="FP476056">
    <property type="protein sequence ID" value="CAZ98071.1"/>
    <property type="molecule type" value="Genomic_DNA"/>
</dbReference>
<dbReference type="HOGENOM" id="CLU_050192_1_1_10"/>
<evidence type="ECO:0000313" key="5">
    <source>
        <dbReference type="Proteomes" id="UP000008898"/>
    </source>
</evidence>
<organism evidence="4 5">
    <name type="scientific">Zobellia galactanivorans (strain DSM 12802 / CCUG 47099 / CIP 106680 / NCIMB 13871 / Dsij)</name>
    <dbReference type="NCBI Taxonomy" id="63186"/>
    <lineage>
        <taxon>Bacteria</taxon>
        <taxon>Pseudomonadati</taxon>
        <taxon>Bacteroidota</taxon>
        <taxon>Flavobacteriia</taxon>
        <taxon>Flavobacteriales</taxon>
        <taxon>Flavobacteriaceae</taxon>
        <taxon>Zobellia</taxon>
    </lineage>
</organism>
<evidence type="ECO:0000313" key="4">
    <source>
        <dbReference type="EMBL" id="CAZ98071.1"/>
    </source>
</evidence>
<dbReference type="InterPro" id="IPR032508">
    <property type="entry name" value="FecR_C"/>
</dbReference>
<dbReference type="KEGG" id="zga:ZOBELLIA_3933"/>
<dbReference type="Pfam" id="PF16344">
    <property type="entry name" value="FecR_C"/>
    <property type="match status" value="1"/>
</dbReference>
<proteinExistence type="predicted"/>
<evidence type="ECO:0000259" key="3">
    <source>
        <dbReference type="Pfam" id="PF16344"/>
    </source>
</evidence>
<keyword evidence="5" id="KW-1185">Reference proteome</keyword>
<accession>G0L8A3</accession>